<evidence type="ECO:0000313" key="13">
    <source>
        <dbReference type="Proteomes" id="UP000032439"/>
    </source>
</evidence>
<dbReference type="Pfam" id="PF13361">
    <property type="entry name" value="UvrD_C"/>
    <property type="match status" value="1"/>
</dbReference>
<organism evidence="11 13">
    <name type="scientific">Stutzerimonas stutzeri</name>
    <name type="common">Pseudomonas stutzeri</name>
    <dbReference type="NCBI Taxonomy" id="316"/>
    <lineage>
        <taxon>Bacteria</taxon>
        <taxon>Pseudomonadati</taxon>
        <taxon>Pseudomonadota</taxon>
        <taxon>Gammaproteobacteria</taxon>
        <taxon>Pseudomonadales</taxon>
        <taxon>Pseudomonadaceae</taxon>
        <taxon>Stutzerimonas</taxon>
    </lineage>
</organism>
<dbReference type="Pfam" id="PF13245">
    <property type="entry name" value="AAA_19"/>
    <property type="match status" value="1"/>
</dbReference>
<evidence type="ECO:0000256" key="8">
    <source>
        <dbReference type="ARBA" id="ARBA00048988"/>
    </source>
</evidence>
<dbReference type="EC" id="5.6.2.4" evidence="7"/>
<dbReference type="InterPro" id="IPR027417">
    <property type="entry name" value="P-loop_NTPase"/>
</dbReference>
<dbReference type="RefSeq" id="WP_044316031.1">
    <property type="nucleotide sequence ID" value="NZ_CP046903.1"/>
</dbReference>
<dbReference type="InterPro" id="IPR000212">
    <property type="entry name" value="DNA_helicase_UvrD/REP"/>
</dbReference>
<evidence type="ECO:0000256" key="3">
    <source>
        <dbReference type="ARBA" id="ARBA00022806"/>
    </source>
</evidence>
<evidence type="ECO:0000256" key="4">
    <source>
        <dbReference type="ARBA" id="ARBA00022840"/>
    </source>
</evidence>
<keyword evidence="12" id="KW-0614">Plasmid</keyword>
<dbReference type="Proteomes" id="UP000438983">
    <property type="component" value="Plasmid p1_PM101005"/>
</dbReference>
<keyword evidence="2 9" id="KW-0378">Hydrolase</keyword>
<evidence type="ECO:0000256" key="9">
    <source>
        <dbReference type="PROSITE-ProRule" id="PRU00560"/>
    </source>
</evidence>
<protein>
    <recommendedName>
        <fullName evidence="7">DNA 3'-5' helicase</fullName>
        <ecNumber evidence="7">5.6.2.4</ecNumber>
    </recommendedName>
</protein>
<evidence type="ECO:0000313" key="11">
    <source>
        <dbReference type="EMBL" id="KIZ33820.1"/>
    </source>
</evidence>
<dbReference type="GO" id="GO:0043138">
    <property type="term" value="F:3'-5' DNA helicase activity"/>
    <property type="evidence" value="ECO:0007669"/>
    <property type="project" value="UniProtKB-EC"/>
</dbReference>
<dbReference type="InterPro" id="IPR014017">
    <property type="entry name" value="DNA_helicase_UvrD-like_C"/>
</dbReference>
<evidence type="ECO:0000256" key="7">
    <source>
        <dbReference type="ARBA" id="ARBA00034808"/>
    </source>
</evidence>
<dbReference type="PROSITE" id="PS51198">
    <property type="entry name" value="UVRD_HELICASE_ATP_BIND"/>
    <property type="match status" value="1"/>
</dbReference>
<keyword evidence="1 9" id="KW-0547">Nucleotide-binding</keyword>
<evidence type="ECO:0000259" key="10">
    <source>
        <dbReference type="PROSITE" id="PS51198"/>
    </source>
</evidence>
<keyword evidence="5" id="KW-0413">Isomerase</keyword>
<dbReference type="PANTHER" id="PTHR11070:SF30">
    <property type="entry name" value="F-BOX DNA HELICASE 1"/>
    <property type="match status" value="1"/>
</dbReference>
<geneLocation type="plasmid" evidence="14">
    <name>p1_pm101005</name>
</geneLocation>
<gene>
    <name evidence="12" type="ORF">GQA94_22145</name>
    <name evidence="11" type="ORF">LO50_19225</name>
</gene>
<feature type="binding site" evidence="9">
    <location>
        <begin position="24"/>
        <end position="31"/>
    </location>
    <ligand>
        <name>ATP</name>
        <dbReference type="ChEBI" id="CHEBI:30616"/>
    </ligand>
</feature>
<dbReference type="PATRIC" id="fig|316.110.peg.2013"/>
<accession>A0A0D7E034</accession>
<sequence length="501" mass="56504">MSFAFTHEQQPAINSLARLIRLVAFAGTGKTTTLVGYAQAHPQQRILYLCYNKSVEITAKEKFPLHVTCKTSHGLAYGSMGAKYQHKLTGNLRLTDIARAISSQSWDFVRAVQDTLNAFLASADDSITIDHVPSSRLKNERMKRAAGKIVASADHLWSRMLDVRDTSVLQNHDGYLKAWALTRPDLSKRFDIVLADEAQDINPLLAGVLADQARYGMGVVVCGDGHQMLYRFRGAVDALDAHWLDKAETHYLTQSFRFGPAVAKVANMILHFKGETRPLVGLGEATRVTKTLPEDLEHRTVLCRTVIGVIETALIAQAKNDQIFWVGGIDSYHLQDIEDLYWLYAEQRDKIKNKRLMQEYPTFDLYEEIATESQDAEMQRTLRVVEQYKNALPDLFAKLRRTAVKDELEATISVSTAHRAKGLEWDAVELSDDFSFEPFNPENTLEQFEDEMNLLYVACTRAMKVLAINGPVLEIMHEFVGRRDGKRPNIPLTFKRAAEAA</sequence>
<evidence type="ECO:0000313" key="14">
    <source>
        <dbReference type="Proteomes" id="UP000438983"/>
    </source>
</evidence>
<feature type="domain" description="UvrD-like helicase ATP-binding" evidence="10">
    <location>
        <begin position="3"/>
        <end position="259"/>
    </location>
</feature>
<dbReference type="GO" id="GO:0031297">
    <property type="term" value="P:replication fork processing"/>
    <property type="evidence" value="ECO:0007669"/>
    <property type="project" value="TreeGrafter"/>
</dbReference>
<evidence type="ECO:0000256" key="1">
    <source>
        <dbReference type="ARBA" id="ARBA00022741"/>
    </source>
</evidence>
<reference evidence="12 14" key="2">
    <citation type="submission" date="2019-12" db="EMBL/GenBank/DDBJ databases">
        <title>Complete genome sequence of Pseudomonas stutzeri.</title>
        <authorList>
            <person name="Lim S.R."/>
            <person name="Kim J.H."/>
        </authorList>
    </citation>
    <scope>NUCLEOTIDE SEQUENCE [LARGE SCALE GENOMIC DNA]</scope>
    <source>
        <strain evidence="12 14">PM101005</strain>
        <plasmid evidence="14">p1_pm101005</plasmid>
        <plasmid evidence="12">p1_PM101005</plasmid>
    </source>
</reference>
<dbReference type="EMBL" id="JXXD01000217">
    <property type="protein sequence ID" value="KIZ33820.1"/>
    <property type="molecule type" value="Genomic_DNA"/>
</dbReference>
<dbReference type="OrthoDB" id="5318045at2"/>
<dbReference type="Proteomes" id="UP000032439">
    <property type="component" value="Unassembled WGS sequence"/>
</dbReference>
<dbReference type="Gene3D" id="3.40.50.300">
    <property type="entry name" value="P-loop containing nucleotide triphosphate hydrolases"/>
    <property type="match status" value="2"/>
</dbReference>
<dbReference type="GO" id="GO:0000724">
    <property type="term" value="P:double-strand break repair via homologous recombination"/>
    <property type="evidence" value="ECO:0007669"/>
    <property type="project" value="TreeGrafter"/>
</dbReference>
<evidence type="ECO:0000256" key="5">
    <source>
        <dbReference type="ARBA" id="ARBA00023235"/>
    </source>
</evidence>
<geneLocation type="plasmid" evidence="12">
    <name>p1_PM101005</name>
</geneLocation>
<dbReference type="GO" id="GO:0003677">
    <property type="term" value="F:DNA binding"/>
    <property type="evidence" value="ECO:0007669"/>
    <property type="project" value="InterPro"/>
</dbReference>
<comment type="catalytic activity">
    <reaction evidence="8">
        <text>ATP + H2O = ADP + phosphate + H(+)</text>
        <dbReference type="Rhea" id="RHEA:13065"/>
        <dbReference type="ChEBI" id="CHEBI:15377"/>
        <dbReference type="ChEBI" id="CHEBI:15378"/>
        <dbReference type="ChEBI" id="CHEBI:30616"/>
        <dbReference type="ChEBI" id="CHEBI:43474"/>
        <dbReference type="ChEBI" id="CHEBI:456216"/>
        <dbReference type="EC" id="5.6.2.4"/>
    </reaction>
</comment>
<dbReference type="AlphaFoldDB" id="A0A0D7E034"/>
<dbReference type="InterPro" id="IPR014016">
    <property type="entry name" value="UvrD-like_ATP-bd"/>
</dbReference>
<evidence type="ECO:0000256" key="2">
    <source>
        <dbReference type="ARBA" id="ARBA00022801"/>
    </source>
</evidence>
<dbReference type="GO" id="GO:0016787">
    <property type="term" value="F:hydrolase activity"/>
    <property type="evidence" value="ECO:0007669"/>
    <property type="project" value="UniProtKB-UniRule"/>
</dbReference>
<evidence type="ECO:0000313" key="12">
    <source>
        <dbReference type="EMBL" id="QGZ32832.1"/>
    </source>
</evidence>
<dbReference type="PANTHER" id="PTHR11070">
    <property type="entry name" value="UVRD / RECB / PCRA DNA HELICASE FAMILY MEMBER"/>
    <property type="match status" value="1"/>
</dbReference>
<dbReference type="SUPFAM" id="SSF52540">
    <property type="entry name" value="P-loop containing nucleoside triphosphate hydrolases"/>
    <property type="match status" value="1"/>
</dbReference>
<dbReference type="GO" id="GO:0005524">
    <property type="term" value="F:ATP binding"/>
    <property type="evidence" value="ECO:0007669"/>
    <property type="project" value="UniProtKB-UniRule"/>
</dbReference>
<reference evidence="11 13" key="1">
    <citation type="submission" date="2014-11" db="EMBL/GenBank/DDBJ databases">
        <title>Genomics and ecophysiology of heterotrophic nitrogen fixing bacteria isolated from estuarine surface water.</title>
        <authorList>
            <person name="Bentzon-Tilia M."/>
            <person name="Severin I."/>
            <person name="Hansen L.H."/>
            <person name="Riemann L."/>
        </authorList>
    </citation>
    <scope>NUCLEOTIDE SEQUENCE [LARGE SCALE GENOMIC DNA]</scope>
    <source>
        <strain evidence="11 13">BAL361</strain>
    </source>
</reference>
<keyword evidence="3 9" id="KW-0347">Helicase</keyword>
<keyword evidence="4 9" id="KW-0067">ATP-binding</keyword>
<evidence type="ECO:0000256" key="6">
    <source>
        <dbReference type="ARBA" id="ARBA00034617"/>
    </source>
</evidence>
<name>A0A0D7E034_STUST</name>
<proteinExistence type="predicted"/>
<dbReference type="EMBL" id="CP046903">
    <property type="protein sequence ID" value="QGZ32832.1"/>
    <property type="molecule type" value="Genomic_DNA"/>
</dbReference>
<comment type="catalytic activity">
    <reaction evidence="6">
        <text>Couples ATP hydrolysis with the unwinding of duplex DNA by translocating in the 3'-5' direction.</text>
        <dbReference type="EC" id="5.6.2.4"/>
    </reaction>
</comment>